<dbReference type="Pfam" id="PF04101">
    <property type="entry name" value="Glyco_tran_28_C"/>
    <property type="match status" value="1"/>
</dbReference>
<evidence type="ECO:0000256" key="1">
    <source>
        <dbReference type="SAM" id="MobiDB-lite"/>
    </source>
</evidence>
<dbReference type="Gene3D" id="3.40.50.2000">
    <property type="entry name" value="Glycogen Phosphorylase B"/>
    <property type="match status" value="1"/>
</dbReference>
<dbReference type="InterPro" id="IPR007235">
    <property type="entry name" value="Glyco_trans_28_C"/>
</dbReference>
<dbReference type="GO" id="GO:0016758">
    <property type="term" value="F:hexosyltransferase activity"/>
    <property type="evidence" value="ECO:0007669"/>
    <property type="project" value="InterPro"/>
</dbReference>
<dbReference type="PANTHER" id="PTHR21015:SF22">
    <property type="entry name" value="GLYCOSYLTRANSFERASE"/>
    <property type="match status" value="1"/>
</dbReference>
<dbReference type="STRING" id="1758689.SGUI_2429"/>
<reference evidence="3 4" key="1">
    <citation type="submission" date="2016-03" db="EMBL/GenBank/DDBJ databases">
        <title>Shallow-sea hydrothermal system.</title>
        <authorList>
            <person name="Tang K."/>
        </authorList>
    </citation>
    <scope>NUCLEOTIDE SEQUENCE [LARGE SCALE GENOMIC DNA]</scope>
    <source>
        <strain evidence="3 4">JLT9</strain>
    </source>
</reference>
<dbReference type="EMBL" id="CP014989">
    <property type="protein sequence ID" value="ANS79825.1"/>
    <property type="molecule type" value="Genomic_DNA"/>
</dbReference>
<keyword evidence="4" id="KW-1185">Reference proteome</keyword>
<organism evidence="3 4">
    <name type="scientific">Serinicoccus hydrothermalis</name>
    <dbReference type="NCBI Taxonomy" id="1758689"/>
    <lineage>
        <taxon>Bacteria</taxon>
        <taxon>Bacillati</taxon>
        <taxon>Actinomycetota</taxon>
        <taxon>Actinomycetes</taxon>
        <taxon>Micrococcales</taxon>
        <taxon>Ornithinimicrobiaceae</taxon>
        <taxon>Serinicoccus</taxon>
    </lineage>
</organism>
<name>A0A1B1NEN9_9MICO</name>
<evidence type="ECO:0000313" key="4">
    <source>
        <dbReference type="Proteomes" id="UP000092482"/>
    </source>
</evidence>
<sequence length="375" mass="38545">MIGYYLHHVGQGHRRRGTAVARSLRTEAVGLGSGGPPAGWPGDWVELERDDQPPVDPRLSQPEAGGALHWVPLHHPGLARRHHQVARWLDRARPDLVVVDVSVEIAVLVRLCGVPVVLGGMPGDREDQPHRLARSLAEAVLAPWPPGAHGDGAASGPAPRTWEVGGISALAVAGGAPGEGSARPGTGQGEPGALPAGSGQGATGAVEPGRGPLGAVEPRRGGVLVVWGSGGAGPGEHDVEAARASTGRRWLVRGGDHPPSPDLLAEMRAAEVVVCHAGQGAVADVALAGRPAVVLAQPRPHGEQEATARALERRGLAATASGWPAAEAWPGLLDRALATGGEGWSAWGSQQGAARAAHRLDEAAARLQEQRCWPS</sequence>
<accession>A0A1B1NEN9</accession>
<feature type="domain" description="Glycosyl transferase family 28 C-terminal" evidence="2">
    <location>
        <begin position="263"/>
        <end position="317"/>
    </location>
</feature>
<proteinExistence type="predicted"/>
<gene>
    <name evidence="3" type="ORF">SGUI_2429</name>
</gene>
<evidence type="ECO:0000313" key="3">
    <source>
        <dbReference type="EMBL" id="ANS79825.1"/>
    </source>
</evidence>
<dbReference type="PANTHER" id="PTHR21015">
    <property type="entry name" value="UDP-N-ACETYLGLUCOSAMINE--N-ACETYLMURAMYL-(PENTAPEPTIDE) PYROPHOSPHORYL-UNDECAPRENOL N-ACETYLGLUCOSAMINE TRANSFERASE 1"/>
    <property type="match status" value="1"/>
</dbReference>
<protein>
    <recommendedName>
        <fullName evidence="2">Glycosyl transferase family 28 C-terminal domain-containing protein</fullName>
    </recommendedName>
</protein>
<dbReference type="RefSeq" id="WP_066640775.1">
    <property type="nucleotide sequence ID" value="NZ_CP014989.1"/>
</dbReference>
<dbReference type="Proteomes" id="UP000092482">
    <property type="component" value="Chromosome"/>
</dbReference>
<feature type="region of interest" description="Disordered" evidence="1">
    <location>
        <begin position="173"/>
        <end position="217"/>
    </location>
</feature>
<dbReference type="AlphaFoldDB" id="A0A1B1NEN9"/>
<dbReference type="KEGG" id="serj:SGUI_2429"/>
<dbReference type="SUPFAM" id="SSF53756">
    <property type="entry name" value="UDP-Glycosyltransferase/glycogen phosphorylase"/>
    <property type="match status" value="1"/>
</dbReference>
<evidence type="ECO:0000259" key="2">
    <source>
        <dbReference type="Pfam" id="PF04101"/>
    </source>
</evidence>